<dbReference type="SUPFAM" id="SSF56801">
    <property type="entry name" value="Acetyl-CoA synthetase-like"/>
    <property type="match status" value="1"/>
</dbReference>
<name>A0A2P1PX37_9GAMM</name>
<evidence type="ECO:0000256" key="4">
    <source>
        <dbReference type="ARBA" id="ARBA00023136"/>
    </source>
</evidence>
<evidence type="ECO:0000313" key="11">
    <source>
        <dbReference type="Proteomes" id="UP000241074"/>
    </source>
</evidence>
<dbReference type="PANTHER" id="PTHR43767">
    <property type="entry name" value="LONG-CHAIN-FATTY-ACID--COA LIGASE"/>
    <property type="match status" value="1"/>
</dbReference>
<evidence type="ECO:0000256" key="2">
    <source>
        <dbReference type="ARBA" id="ARBA00005005"/>
    </source>
</evidence>
<dbReference type="InterPro" id="IPR025110">
    <property type="entry name" value="AMP-bd_C"/>
</dbReference>
<dbReference type="Proteomes" id="UP000241074">
    <property type="component" value="Chromosome"/>
</dbReference>
<evidence type="ECO:0000256" key="3">
    <source>
        <dbReference type="ARBA" id="ARBA00022598"/>
    </source>
</evidence>
<dbReference type="EMBL" id="CP027860">
    <property type="protein sequence ID" value="AVP99390.1"/>
    <property type="molecule type" value="Genomic_DNA"/>
</dbReference>
<dbReference type="InterPro" id="IPR042099">
    <property type="entry name" value="ANL_N_sf"/>
</dbReference>
<evidence type="ECO:0000256" key="1">
    <source>
        <dbReference type="ARBA" id="ARBA00004170"/>
    </source>
</evidence>
<keyword evidence="3 10" id="KW-0436">Ligase</keyword>
<dbReference type="AlphaFoldDB" id="A0A2P1PX37"/>
<dbReference type="GO" id="GO:0004467">
    <property type="term" value="F:long-chain fatty acid-CoA ligase activity"/>
    <property type="evidence" value="ECO:0007669"/>
    <property type="project" value="UniProtKB-EC"/>
</dbReference>
<dbReference type="Pfam" id="PF13193">
    <property type="entry name" value="AMP-binding_C"/>
    <property type="match status" value="1"/>
</dbReference>
<dbReference type="KEGG" id="xba:C7S18_20420"/>
<comment type="pathway">
    <text evidence="2">Lipid metabolism; fatty acid beta-oxidation.</text>
</comment>
<dbReference type="InterPro" id="IPR000873">
    <property type="entry name" value="AMP-dep_synth/lig_dom"/>
</dbReference>
<evidence type="ECO:0000256" key="7">
    <source>
        <dbReference type="ARBA" id="ARBA00042773"/>
    </source>
</evidence>
<dbReference type="InterPro" id="IPR050237">
    <property type="entry name" value="ATP-dep_AMP-bd_enzyme"/>
</dbReference>
<dbReference type="RefSeq" id="WP_106893308.1">
    <property type="nucleotide sequence ID" value="NZ_CP027860.1"/>
</dbReference>
<sequence length="436" mass="46802">MHTDFLRLLTEQPRDAVFAYRDTLPITVAAFLGDVAQIRPVVRTAAAVINLCEDRYAFLVGMAAALAEGRTSLLPSSRAPDVVAEVATLWPGSMLLDDRCLERANDDVGAPTAIEIDPGMTALIGFTSGSTGQPKPNAKTVGSLMASTARNAAMLRAALPAGMGMPSIVATVPPQHMYGIELSVYLPLLAGFPVSAARPLFPADIATCLAAVSRPRILVSTPVHLRALLDSGVQLPKIDLLVSATAPLDANLAAAIEQRCGAPLLELFGSTETCVIASRQTARDEAWHRWPDVTLQPVPEGTWVNAPWFQEPKLLQDHLRLLDGLYFMLEGRQQDLVDIAGKRASLADLTQRLLKVPGVIDAAFVMPDPDASGRVPRLAALVVAPGRSAGELLQALRNGCDPVFLPRPLRLVERLPRNETGKLRRADLLELLKSQA</sequence>
<evidence type="ECO:0000313" key="10">
    <source>
        <dbReference type="EMBL" id="AVP99390.1"/>
    </source>
</evidence>
<dbReference type="Gene3D" id="3.30.300.30">
    <property type="match status" value="1"/>
</dbReference>
<gene>
    <name evidence="10" type="ORF">C7S18_20420</name>
</gene>
<organism evidence="10 11">
    <name type="scientific">Ahniella affigens</name>
    <dbReference type="NCBI Taxonomy" id="2021234"/>
    <lineage>
        <taxon>Bacteria</taxon>
        <taxon>Pseudomonadati</taxon>
        <taxon>Pseudomonadota</taxon>
        <taxon>Gammaproteobacteria</taxon>
        <taxon>Lysobacterales</taxon>
        <taxon>Rhodanobacteraceae</taxon>
        <taxon>Ahniella</taxon>
    </lineage>
</organism>
<accession>A0A2P1PX37</accession>
<proteinExistence type="predicted"/>
<evidence type="ECO:0000259" key="9">
    <source>
        <dbReference type="Pfam" id="PF13193"/>
    </source>
</evidence>
<evidence type="ECO:0000256" key="5">
    <source>
        <dbReference type="ARBA" id="ARBA00026121"/>
    </source>
</evidence>
<dbReference type="GO" id="GO:0016020">
    <property type="term" value="C:membrane"/>
    <property type="evidence" value="ECO:0007669"/>
    <property type="project" value="UniProtKB-SubCell"/>
</dbReference>
<protein>
    <recommendedName>
        <fullName evidence="6">Long-chain-fatty-acid--CoA ligase</fullName>
        <ecNumber evidence="5">6.2.1.3</ecNumber>
    </recommendedName>
    <alternativeName>
        <fullName evidence="7">Long-chain acyl-CoA synthetase</fullName>
    </alternativeName>
</protein>
<dbReference type="EC" id="6.2.1.3" evidence="5"/>
<comment type="subcellular location">
    <subcellularLocation>
        <location evidence="1">Membrane</location>
        <topology evidence="1">Peripheral membrane protein</topology>
    </subcellularLocation>
</comment>
<reference evidence="10 11" key="1">
    <citation type="submission" date="2018-03" db="EMBL/GenBank/DDBJ databases">
        <title>Ahniella affigens gen. nov., sp. nov., a gammaproteobacterium isolated from sandy soil near a stream.</title>
        <authorList>
            <person name="Ko Y."/>
            <person name="Kim J.-H."/>
        </authorList>
    </citation>
    <scope>NUCLEOTIDE SEQUENCE [LARGE SCALE GENOMIC DNA]</scope>
    <source>
        <strain evidence="10 11">D13</strain>
    </source>
</reference>
<dbReference type="OrthoDB" id="9787658at2"/>
<dbReference type="InterPro" id="IPR045851">
    <property type="entry name" value="AMP-bd_C_sf"/>
</dbReference>
<dbReference type="PROSITE" id="PS00455">
    <property type="entry name" value="AMP_BINDING"/>
    <property type="match status" value="1"/>
</dbReference>
<keyword evidence="11" id="KW-1185">Reference proteome</keyword>
<dbReference type="PANTHER" id="PTHR43767:SF8">
    <property type="entry name" value="LONG-CHAIN-FATTY-ACID--COA LIGASE"/>
    <property type="match status" value="1"/>
</dbReference>
<evidence type="ECO:0000259" key="8">
    <source>
        <dbReference type="Pfam" id="PF00501"/>
    </source>
</evidence>
<reference evidence="10 11" key="2">
    <citation type="submission" date="2018-03" db="EMBL/GenBank/DDBJ databases">
        <authorList>
            <person name="Keele B.F."/>
        </authorList>
    </citation>
    <scope>NUCLEOTIDE SEQUENCE [LARGE SCALE GENOMIC DNA]</scope>
    <source>
        <strain evidence="10 11">D13</strain>
    </source>
</reference>
<evidence type="ECO:0000256" key="6">
    <source>
        <dbReference type="ARBA" id="ARBA00039545"/>
    </source>
</evidence>
<dbReference type="Pfam" id="PF00501">
    <property type="entry name" value="AMP-binding"/>
    <property type="match status" value="1"/>
</dbReference>
<dbReference type="Gene3D" id="3.40.50.12780">
    <property type="entry name" value="N-terminal domain of ligase-like"/>
    <property type="match status" value="1"/>
</dbReference>
<feature type="domain" description="AMP-dependent synthetase/ligase" evidence="8">
    <location>
        <begin position="48"/>
        <end position="288"/>
    </location>
</feature>
<keyword evidence="4" id="KW-0472">Membrane</keyword>
<feature type="domain" description="AMP-binding enzyme C-terminal" evidence="9">
    <location>
        <begin position="353"/>
        <end position="422"/>
    </location>
</feature>
<dbReference type="InterPro" id="IPR020845">
    <property type="entry name" value="AMP-binding_CS"/>
</dbReference>